<evidence type="ECO:0000313" key="13">
    <source>
        <dbReference type="EMBL" id="KRX05988.1"/>
    </source>
</evidence>
<dbReference type="Gene3D" id="3.40.50.2300">
    <property type="match status" value="1"/>
</dbReference>
<dbReference type="PROSITE" id="PS50011">
    <property type="entry name" value="PROTEIN_KINASE_DOM"/>
    <property type="match status" value="1"/>
</dbReference>
<dbReference type="InterPro" id="IPR008271">
    <property type="entry name" value="Ser/Thr_kinase_AS"/>
</dbReference>
<evidence type="ECO:0000256" key="4">
    <source>
        <dbReference type="ARBA" id="ARBA00022741"/>
    </source>
</evidence>
<dbReference type="EC" id="2.7.11.1" evidence="1"/>
<evidence type="ECO:0000256" key="8">
    <source>
        <dbReference type="ARBA" id="ARBA00048679"/>
    </source>
</evidence>
<dbReference type="SMART" id="SM00220">
    <property type="entry name" value="S_TKc"/>
    <property type="match status" value="1"/>
</dbReference>
<dbReference type="CDD" id="cd08215">
    <property type="entry name" value="STKc_Nek"/>
    <property type="match status" value="1"/>
</dbReference>
<feature type="modified residue" description="4-aspartylphosphate" evidence="9">
    <location>
        <position position="65"/>
    </location>
</feature>
<keyword evidence="14" id="KW-1185">Reference proteome</keyword>
<dbReference type="InterPro" id="IPR000719">
    <property type="entry name" value="Prot_kinase_dom"/>
</dbReference>
<accession>A0A0V0QUT9</accession>
<dbReference type="Proteomes" id="UP000054937">
    <property type="component" value="Unassembled WGS sequence"/>
</dbReference>
<evidence type="ECO:0000313" key="14">
    <source>
        <dbReference type="Proteomes" id="UP000054937"/>
    </source>
</evidence>
<evidence type="ECO:0000256" key="10">
    <source>
        <dbReference type="SAM" id="MobiDB-lite"/>
    </source>
</evidence>
<dbReference type="InterPro" id="IPR001789">
    <property type="entry name" value="Sig_transdc_resp-reg_receiver"/>
</dbReference>
<evidence type="ECO:0000256" key="7">
    <source>
        <dbReference type="ARBA" id="ARBA00047899"/>
    </source>
</evidence>
<name>A0A0V0QUT9_PSEPJ</name>
<dbReference type="InterPro" id="IPR011009">
    <property type="entry name" value="Kinase-like_dom_sf"/>
</dbReference>
<feature type="domain" description="Protein kinase" evidence="11">
    <location>
        <begin position="147"/>
        <end position="403"/>
    </location>
</feature>
<evidence type="ECO:0000256" key="9">
    <source>
        <dbReference type="PROSITE-ProRule" id="PRU00169"/>
    </source>
</evidence>
<keyword evidence="6" id="KW-0067">ATP-binding</keyword>
<dbReference type="OrthoDB" id="248923at2759"/>
<organism evidence="13 14">
    <name type="scientific">Pseudocohnilembus persalinus</name>
    <name type="common">Ciliate</name>
    <dbReference type="NCBI Taxonomy" id="266149"/>
    <lineage>
        <taxon>Eukaryota</taxon>
        <taxon>Sar</taxon>
        <taxon>Alveolata</taxon>
        <taxon>Ciliophora</taxon>
        <taxon>Intramacronucleata</taxon>
        <taxon>Oligohymenophorea</taxon>
        <taxon>Scuticociliatia</taxon>
        <taxon>Philasterida</taxon>
        <taxon>Pseudocohnilembidae</taxon>
        <taxon>Pseudocohnilembus</taxon>
    </lineage>
</organism>
<dbReference type="GO" id="GO:0004674">
    <property type="term" value="F:protein serine/threonine kinase activity"/>
    <property type="evidence" value="ECO:0007669"/>
    <property type="project" value="UniProtKB-KW"/>
</dbReference>
<evidence type="ECO:0000256" key="3">
    <source>
        <dbReference type="ARBA" id="ARBA00022679"/>
    </source>
</evidence>
<comment type="caution">
    <text evidence="13">The sequence shown here is derived from an EMBL/GenBank/DDBJ whole genome shotgun (WGS) entry which is preliminary data.</text>
</comment>
<dbReference type="SMART" id="SM00448">
    <property type="entry name" value="REC"/>
    <property type="match status" value="1"/>
</dbReference>
<protein>
    <recommendedName>
        <fullName evidence="1">non-specific serine/threonine protein kinase</fullName>
        <ecNumber evidence="1">2.7.11.1</ecNumber>
    </recommendedName>
</protein>
<dbReference type="InterPro" id="IPR011006">
    <property type="entry name" value="CheY-like_superfamily"/>
</dbReference>
<sequence length="887" mass="102695">MRRIVEGEDSKTIHVLVAEDDSFQRLSLIDILTLCNYEVTAVENGRLARDELLKEDQCFDIVLLDLMMPEMHGLELLTLMMKNEKLKDIPVIMMSADGEKEIVSMCLQKGAKDYLVKPLRITTVKGIAKHVQQKNQGKQSNSEKVQYKKLNVLGQGAAGSVELVQRTDNGELYALKVIPLHFMSQQEKKMAESEVTLLKVLVAPTIIRYYDSFVENDSICIVMEYAKAGSLFDKINEQKAKGQKFTNDQILFYIAQLIIAVYFMHSKNILHRDIKTQNMFLTSDYIVKLGDFGIAKALGTNADMTKTLVGTPYFMSPEVCKGEQYGSKADIWAIGCTLYELCQLKRPFQFDNINILFDKIKNEDPDPIDEDYSADIKNLVTSLLNKDPEARPSVWSLITMPCLFKCIEKYQKEEAPDDDFLQGIIIQAKNEQNKGMNGSQSTQIALDNTNTGISSQSKQSRGSQFQNNSLTKSNQKPVDKDRQRILQMAKTLRADIQPEGIKVSMTNYEPNLVKEDVKKINILIHQKFINKQIIYNLCQYPIYNKQVIKKWFKEHYPGSEDDQKKFIEKMLEKKYLHKIIQGKNEQENYYRFQCDIPGQPYNQMYILEDSDRSALEIQKELIDIANLVLKEICDSHNKGEIIDDKLFANKKFQKFEEIACELQAIQLNDLSEEEISLFFANLVQIMQFHAVLRDKINRKQNLIKDPVDNLGLLGKLLSFIPFIGPKRIPFLGVLSYQIKDMRFTLDDIKHGILRNNQKPNFACNFQPFGKNDQRKRYCQTNDLRILFLYREENANLKHLIYFSSLEQMNQELDKACKQMLNAHVCLDEIDNDLTLHKIFQLYQTDFKGSQQEIEFIYKYVKNLGPKEDLIESIQEKRLFVSYEENFE</sequence>
<dbReference type="PANTHER" id="PTHR44899:SF3">
    <property type="entry name" value="SERINE_THREONINE-PROTEIN KINASE NEK1"/>
    <property type="match status" value="1"/>
</dbReference>
<dbReference type="PROSITE" id="PS00108">
    <property type="entry name" value="PROTEIN_KINASE_ST"/>
    <property type="match status" value="1"/>
</dbReference>
<dbReference type="GO" id="GO:0005524">
    <property type="term" value="F:ATP binding"/>
    <property type="evidence" value="ECO:0007669"/>
    <property type="project" value="UniProtKB-KW"/>
</dbReference>
<feature type="domain" description="Response regulatory" evidence="12">
    <location>
        <begin position="14"/>
        <end position="132"/>
    </location>
</feature>
<keyword evidence="3" id="KW-0808">Transferase</keyword>
<proteinExistence type="predicted"/>
<dbReference type="Pfam" id="PF00072">
    <property type="entry name" value="Response_reg"/>
    <property type="match status" value="1"/>
</dbReference>
<keyword evidence="4" id="KW-0547">Nucleotide-binding</keyword>
<gene>
    <name evidence="13" type="ORF">PPERSA_01066</name>
</gene>
<evidence type="ECO:0000259" key="11">
    <source>
        <dbReference type="PROSITE" id="PS50011"/>
    </source>
</evidence>
<evidence type="ECO:0000259" key="12">
    <source>
        <dbReference type="PROSITE" id="PS50110"/>
    </source>
</evidence>
<dbReference type="PANTHER" id="PTHR44899">
    <property type="entry name" value="CAMK FAMILY PROTEIN KINASE"/>
    <property type="match status" value="1"/>
</dbReference>
<evidence type="ECO:0000256" key="1">
    <source>
        <dbReference type="ARBA" id="ARBA00012513"/>
    </source>
</evidence>
<dbReference type="InParanoid" id="A0A0V0QUT9"/>
<dbReference type="AlphaFoldDB" id="A0A0V0QUT9"/>
<dbReference type="SUPFAM" id="SSF56112">
    <property type="entry name" value="Protein kinase-like (PK-like)"/>
    <property type="match status" value="1"/>
</dbReference>
<keyword evidence="2" id="KW-0723">Serine/threonine-protein kinase</keyword>
<dbReference type="GO" id="GO:0000160">
    <property type="term" value="P:phosphorelay signal transduction system"/>
    <property type="evidence" value="ECO:0007669"/>
    <property type="project" value="InterPro"/>
</dbReference>
<dbReference type="EMBL" id="LDAU01000102">
    <property type="protein sequence ID" value="KRX05988.1"/>
    <property type="molecule type" value="Genomic_DNA"/>
</dbReference>
<reference evidence="13 14" key="1">
    <citation type="journal article" date="2015" name="Sci. Rep.">
        <title>Genome of the facultative scuticociliatosis pathogen Pseudocohnilembus persalinus provides insight into its virulence through horizontal gene transfer.</title>
        <authorList>
            <person name="Xiong J."/>
            <person name="Wang G."/>
            <person name="Cheng J."/>
            <person name="Tian M."/>
            <person name="Pan X."/>
            <person name="Warren A."/>
            <person name="Jiang C."/>
            <person name="Yuan D."/>
            <person name="Miao W."/>
        </authorList>
    </citation>
    <scope>NUCLEOTIDE SEQUENCE [LARGE SCALE GENOMIC DNA]</scope>
    <source>
        <strain evidence="13">36N120E</strain>
    </source>
</reference>
<comment type="catalytic activity">
    <reaction evidence="7">
        <text>L-threonyl-[protein] + ATP = O-phospho-L-threonyl-[protein] + ADP + H(+)</text>
        <dbReference type="Rhea" id="RHEA:46608"/>
        <dbReference type="Rhea" id="RHEA-COMP:11060"/>
        <dbReference type="Rhea" id="RHEA-COMP:11605"/>
        <dbReference type="ChEBI" id="CHEBI:15378"/>
        <dbReference type="ChEBI" id="CHEBI:30013"/>
        <dbReference type="ChEBI" id="CHEBI:30616"/>
        <dbReference type="ChEBI" id="CHEBI:61977"/>
        <dbReference type="ChEBI" id="CHEBI:456216"/>
        <dbReference type="EC" id="2.7.11.1"/>
    </reaction>
</comment>
<dbReference type="Gene3D" id="1.10.510.10">
    <property type="entry name" value="Transferase(Phosphotransferase) domain 1"/>
    <property type="match status" value="1"/>
</dbReference>
<dbReference type="PROSITE" id="PS50110">
    <property type="entry name" value="RESPONSE_REGULATORY"/>
    <property type="match status" value="1"/>
</dbReference>
<evidence type="ECO:0000256" key="2">
    <source>
        <dbReference type="ARBA" id="ARBA00022527"/>
    </source>
</evidence>
<dbReference type="InterPro" id="IPR051131">
    <property type="entry name" value="NEK_Ser/Thr_kinase_NIMA"/>
</dbReference>
<dbReference type="Pfam" id="PF00069">
    <property type="entry name" value="Pkinase"/>
    <property type="match status" value="1"/>
</dbReference>
<dbReference type="OMA" id="YNTMVLH"/>
<feature type="region of interest" description="Disordered" evidence="10">
    <location>
        <begin position="450"/>
        <end position="481"/>
    </location>
</feature>
<dbReference type="SUPFAM" id="SSF52172">
    <property type="entry name" value="CheY-like"/>
    <property type="match status" value="1"/>
</dbReference>
<dbReference type="InterPro" id="IPR006869">
    <property type="entry name" value="DUF547"/>
</dbReference>
<comment type="catalytic activity">
    <reaction evidence="8">
        <text>L-seryl-[protein] + ATP = O-phospho-L-seryl-[protein] + ADP + H(+)</text>
        <dbReference type="Rhea" id="RHEA:17989"/>
        <dbReference type="Rhea" id="RHEA-COMP:9863"/>
        <dbReference type="Rhea" id="RHEA-COMP:11604"/>
        <dbReference type="ChEBI" id="CHEBI:15378"/>
        <dbReference type="ChEBI" id="CHEBI:29999"/>
        <dbReference type="ChEBI" id="CHEBI:30616"/>
        <dbReference type="ChEBI" id="CHEBI:83421"/>
        <dbReference type="ChEBI" id="CHEBI:456216"/>
        <dbReference type="EC" id="2.7.11.1"/>
    </reaction>
</comment>
<feature type="compositionally biased region" description="Polar residues" evidence="10">
    <location>
        <begin position="450"/>
        <end position="476"/>
    </location>
</feature>
<keyword evidence="9" id="KW-0597">Phosphoprotein</keyword>
<evidence type="ECO:0000256" key="6">
    <source>
        <dbReference type="ARBA" id="ARBA00022840"/>
    </source>
</evidence>
<evidence type="ECO:0000256" key="5">
    <source>
        <dbReference type="ARBA" id="ARBA00022777"/>
    </source>
</evidence>
<dbReference type="Pfam" id="PF04784">
    <property type="entry name" value="DUF547"/>
    <property type="match status" value="1"/>
</dbReference>
<keyword evidence="5 13" id="KW-0418">Kinase</keyword>